<dbReference type="InterPro" id="IPR036322">
    <property type="entry name" value="WD40_repeat_dom_sf"/>
</dbReference>
<dbReference type="PANTHER" id="PTHR44411">
    <property type="entry name" value="THO COMPLEX SUBUNIT 6 HOMOLOG"/>
    <property type="match status" value="1"/>
</dbReference>
<sequence>MLVRNAHIIVRSSVSIDSEDAIIYNDNFQRVFEFKNDSVNCLPSSFQCTAGKSNLSKAGNYIITSSENDIYLMKLDDISSTCSTNSIFCTGTNDGQFIFWDLASNDKPKYFQLRSDEITACCYIEEINMIVTACDNGVLQFHDPRDSKSAQIFDPNAEKEVVRPELGTWISVLEFDPSSPTWLLFGGAPKLGLFNFRMMKHCTILSQESTPKYWYPETAKFARYNNESIILAGGNSNTLFGWSHDAQPKLECALPTEGKSAISHITTIDTNRNDDIFVGGVSASIHKIRKPACIYQQIPICFQ</sequence>
<organism evidence="2 3">
    <name type="scientific">Cichlidogyrus casuarinus</name>
    <dbReference type="NCBI Taxonomy" id="1844966"/>
    <lineage>
        <taxon>Eukaryota</taxon>
        <taxon>Metazoa</taxon>
        <taxon>Spiralia</taxon>
        <taxon>Lophotrochozoa</taxon>
        <taxon>Platyhelminthes</taxon>
        <taxon>Monogenea</taxon>
        <taxon>Monopisthocotylea</taxon>
        <taxon>Dactylogyridea</taxon>
        <taxon>Ancyrocephalidae</taxon>
        <taxon>Cichlidogyrus</taxon>
    </lineage>
</organism>
<dbReference type="SUPFAM" id="SSF50978">
    <property type="entry name" value="WD40 repeat-like"/>
    <property type="match status" value="1"/>
</dbReference>
<dbReference type="InterPro" id="IPR015943">
    <property type="entry name" value="WD40/YVTN_repeat-like_dom_sf"/>
</dbReference>
<reference evidence="2 3" key="1">
    <citation type="submission" date="2024-11" db="EMBL/GenBank/DDBJ databases">
        <title>Adaptive evolution of stress response genes in parasites aligns with host niche diversity.</title>
        <authorList>
            <person name="Hahn C."/>
            <person name="Resl P."/>
        </authorList>
    </citation>
    <scope>NUCLEOTIDE SEQUENCE [LARGE SCALE GENOMIC DNA]</scope>
    <source>
        <strain evidence="2">EGGRZ-B1_66</strain>
        <tissue evidence="2">Body</tissue>
    </source>
</reference>
<dbReference type="PANTHER" id="PTHR44411:SF1">
    <property type="entry name" value="THO COMPLEX SUBUNIT 6 HOMOLOG"/>
    <property type="match status" value="1"/>
</dbReference>
<gene>
    <name evidence="2" type="primary">REXO4_1</name>
    <name evidence="2" type="ORF">Ciccas_004302</name>
</gene>
<keyword evidence="2" id="KW-0269">Exonuclease</keyword>
<dbReference type="InterPro" id="IPR042626">
    <property type="entry name" value="THOC6"/>
</dbReference>
<protein>
    <submittedName>
        <fullName evidence="2">REX4, RNA exonuclease 4</fullName>
    </submittedName>
</protein>
<dbReference type="EMBL" id="JBJKFK010000440">
    <property type="protein sequence ID" value="KAL3317048.1"/>
    <property type="molecule type" value="Genomic_DNA"/>
</dbReference>
<keyword evidence="3" id="KW-1185">Reference proteome</keyword>
<keyword evidence="1" id="KW-0853">WD repeat</keyword>
<dbReference type="Proteomes" id="UP001626550">
    <property type="component" value="Unassembled WGS sequence"/>
</dbReference>
<evidence type="ECO:0000313" key="2">
    <source>
        <dbReference type="EMBL" id="KAL3317048.1"/>
    </source>
</evidence>
<keyword evidence="2" id="KW-0378">Hydrolase</keyword>
<accession>A0ABD2QBV6</accession>
<evidence type="ECO:0000256" key="1">
    <source>
        <dbReference type="ARBA" id="ARBA00022574"/>
    </source>
</evidence>
<proteinExistence type="predicted"/>
<dbReference type="Gene3D" id="2.130.10.10">
    <property type="entry name" value="YVTN repeat-like/Quinoprotein amine dehydrogenase"/>
    <property type="match status" value="1"/>
</dbReference>
<keyword evidence="2" id="KW-0540">Nuclease</keyword>
<comment type="caution">
    <text evidence="2">The sequence shown here is derived from an EMBL/GenBank/DDBJ whole genome shotgun (WGS) entry which is preliminary data.</text>
</comment>
<evidence type="ECO:0000313" key="3">
    <source>
        <dbReference type="Proteomes" id="UP001626550"/>
    </source>
</evidence>
<dbReference type="AlphaFoldDB" id="A0ABD2QBV6"/>
<dbReference type="GO" id="GO:0004527">
    <property type="term" value="F:exonuclease activity"/>
    <property type="evidence" value="ECO:0007669"/>
    <property type="project" value="UniProtKB-KW"/>
</dbReference>
<name>A0ABD2QBV6_9PLAT</name>